<keyword evidence="2" id="KW-1185">Reference proteome</keyword>
<dbReference type="EMBL" id="CM029051">
    <property type="protein sequence ID" value="KAG2560842.1"/>
    <property type="molecule type" value="Genomic_DNA"/>
</dbReference>
<protein>
    <submittedName>
        <fullName evidence="1">Uncharacterized protein</fullName>
    </submittedName>
</protein>
<evidence type="ECO:0000313" key="1">
    <source>
        <dbReference type="EMBL" id="KAG2560842.1"/>
    </source>
</evidence>
<sequence>MSPHLSLFSRSRMVLLRQFLLLPLLSPFSRFQLFFIEAALSLFLFRFSWISTVCCVASLPLDLRTLLFYLLAPFSSASLGRRCWSSSMGSLSSSSLLASFTTLAKHHYGPLWMSVPLVAFIGELHISDDSVLQLIRGFIQVCTFVMCGDVHVATGHIWCLQVMFPLSSNYTLQQ</sequence>
<name>A0A8T0PKU8_PANVG</name>
<gene>
    <name evidence="1" type="ORF">PVAP13_8KG098530</name>
</gene>
<accession>A0A8T0PKU8</accession>
<evidence type="ECO:0000313" key="2">
    <source>
        <dbReference type="Proteomes" id="UP000823388"/>
    </source>
</evidence>
<comment type="caution">
    <text evidence="1">The sequence shown here is derived from an EMBL/GenBank/DDBJ whole genome shotgun (WGS) entry which is preliminary data.</text>
</comment>
<dbReference type="Proteomes" id="UP000823388">
    <property type="component" value="Chromosome 8K"/>
</dbReference>
<proteinExistence type="predicted"/>
<dbReference type="AlphaFoldDB" id="A0A8T0PKU8"/>
<reference evidence="1" key="1">
    <citation type="submission" date="2020-05" db="EMBL/GenBank/DDBJ databases">
        <title>WGS assembly of Panicum virgatum.</title>
        <authorList>
            <person name="Lovell J.T."/>
            <person name="Jenkins J."/>
            <person name="Shu S."/>
            <person name="Juenger T.E."/>
            <person name="Schmutz J."/>
        </authorList>
    </citation>
    <scope>NUCLEOTIDE SEQUENCE</scope>
    <source>
        <strain evidence="1">AP13</strain>
    </source>
</reference>
<organism evidence="1 2">
    <name type="scientific">Panicum virgatum</name>
    <name type="common">Blackwell switchgrass</name>
    <dbReference type="NCBI Taxonomy" id="38727"/>
    <lineage>
        <taxon>Eukaryota</taxon>
        <taxon>Viridiplantae</taxon>
        <taxon>Streptophyta</taxon>
        <taxon>Embryophyta</taxon>
        <taxon>Tracheophyta</taxon>
        <taxon>Spermatophyta</taxon>
        <taxon>Magnoliopsida</taxon>
        <taxon>Liliopsida</taxon>
        <taxon>Poales</taxon>
        <taxon>Poaceae</taxon>
        <taxon>PACMAD clade</taxon>
        <taxon>Panicoideae</taxon>
        <taxon>Panicodae</taxon>
        <taxon>Paniceae</taxon>
        <taxon>Panicinae</taxon>
        <taxon>Panicum</taxon>
        <taxon>Panicum sect. Hiantes</taxon>
    </lineage>
</organism>